<dbReference type="SUPFAM" id="SSF54826">
    <property type="entry name" value="Enolase N-terminal domain-like"/>
    <property type="match status" value="1"/>
</dbReference>
<comment type="catalytic activity">
    <reaction evidence="1">
        <text>D-glucarate = 5-dehydro-4-deoxy-D-glucarate + H2O</text>
        <dbReference type="Rhea" id="RHEA:14573"/>
        <dbReference type="ChEBI" id="CHEBI:15377"/>
        <dbReference type="ChEBI" id="CHEBI:30612"/>
        <dbReference type="ChEBI" id="CHEBI:42819"/>
        <dbReference type="EC" id="4.2.1.40"/>
    </reaction>
</comment>
<dbReference type="SUPFAM" id="SSF51604">
    <property type="entry name" value="Enolase C-terminal domain-like"/>
    <property type="match status" value="1"/>
</dbReference>
<organism evidence="7 8">
    <name type="scientific">Enterococcus casseliflavus</name>
    <name type="common">Enterococcus flavescens</name>
    <dbReference type="NCBI Taxonomy" id="37734"/>
    <lineage>
        <taxon>Bacteria</taxon>
        <taxon>Bacillati</taxon>
        <taxon>Bacillota</taxon>
        <taxon>Bacilli</taxon>
        <taxon>Lactobacillales</taxon>
        <taxon>Enterococcaceae</taxon>
        <taxon>Enterococcus</taxon>
    </lineage>
</organism>
<feature type="domain" description="Mandelate racemase/muconate lactonizing enzyme C-terminal" evidence="6">
    <location>
        <begin position="188"/>
        <end position="284"/>
    </location>
</feature>
<dbReference type="GO" id="GO:0046872">
    <property type="term" value="F:metal ion binding"/>
    <property type="evidence" value="ECO:0007669"/>
    <property type="project" value="UniProtKB-KW"/>
</dbReference>
<sequence length="450" mass="50452">MSKNGSPKVTKMQVFPIAGYDSPTLTLSGCHAPYFTRNIVVLEDETGNRGIGEIHGGEDITKMLESYIPFVVGQEIANYRNVITTIRKNGAAMKGNDGEGLQGLDLKNLKFVVQAEAAVECAMLDLLGKFLNKPMCALLGDGQQRNEVEVLGYLFYIADAGKTDLPYRIEEEPKDEWERIRRQETLTPEGMVQQAKALEARYGFKNFKVKGGVLKGTEEMEAVVALHEAFPEARINIDPNGAWSLAEAIELCKDKLDTISYVEDPCGPEAGFSSREIMNEFKTATRHQVATNMIATNWRQFYHALNSKAVDIVLADPHFWTLNGSVRMAQILNDWGLTWGSHSNNHFDITLATFAQCAAAAPGNITPIDTHWIWQDGQELCDDTVLIQDGVIKITDKPGLGIEINMEKLLEAHQLYQSMDPKYRDRDDSIAMQYFIEDWQFDSKKPCFVR</sequence>
<dbReference type="PANTHER" id="PTHR48080:SF4">
    <property type="entry name" value="GLUCARATE DEHYDRATASE"/>
    <property type="match status" value="1"/>
</dbReference>
<comment type="caution">
    <text evidence="7">The sequence shown here is derived from an EMBL/GenBank/DDBJ whole genome shotgun (WGS) entry which is preliminary data.</text>
</comment>
<evidence type="ECO:0000256" key="5">
    <source>
        <dbReference type="ARBA" id="ARBA00022842"/>
    </source>
</evidence>
<keyword evidence="5" id="KW-0460">Magnesium</keyword>
<dbReference type="Pfam" id="PF13378">
    <property type="entry name" value="MR_MLE_C"/>
    <property type="match status" value="1"/>
</dbReference>
<evidence type="ECO:0000256" key="2">
    <source>
        <dbReference type="ARBA" id="ARBA00005183"/>
    </source>
</evidence>
<dbReference type="GO" id="GO:0008872">
    <property type="term" value="F:glucarate dehydratase activity"/>
    <property type="evidence" value="ECO:0007669"/>
    <property type="project" value="UniProtKB-EC"/>
</dbReference>
<dbReference type="InterPro" id="IPR013342">
    <property type="entry name" value="Mandelate_racemase_C"/>
</dbReference>
<dbReference type="AlphaFoldDB" id="A0AAW8ULX5"/>
<dbReference type="EMBL" id="JARQDV010000004">
    <property type="protein sequence ID" value="MDT2964940.1"/>
    <property type="molecule type" value="Genomic_DNA"/>
</dbReference>
<reference evidence="7" key="1">
    <citation type="submission" date="2023-03" db="EMBL/GenBank/DDBJ databases">
        <authorList>
            <person name="Shen W."/>
            <person name="Cai J."/>
        </authorList>
    </citation>
    <scope>NUCLEOTIDE SEQUENCE</scope>
    <source>
        <strain evidence="7">K72-2</strain>
    </source>
</reference>
<dbReference type="InterPro" id="IPR013341">
    <property type="entry name" value="Mandelate_racemase_N_dom"/>
</dbReference>
<accession>A0AAW8ULX5</accession>
<dbReference type="InterPro" id="IPR034593">
    <property type="entry name" value="DgoD-like"/>
</dbReference>
<name>A0AAW8ULX5_ENTCA</name>
<dbReference type="EC" id="4.2.1.40" evidence="3"/>
<dbReference type="Proteomes" id="UP001268896">
    <property type="component" value="Unassembled WGS sequence"/>
</dbReference>
<evidence type="ECO:0000256" key="1">
    <source>
        <dbReference type="ARBA" id="ARBA00001426"/>
    </source>
</evidence>
<gene>
    <name evidence="7" type="ORF">P7I32_09955</name>
</gene>
<keyword evidence="4" id="KW-0479">Metal-binding</keyword>
<dbReference type="InterPro" id="IPR036849">
    <property type="entry name" value="Enolase-like_C_sf"/>
</dbReference>
<dbReference type="SMART" id="SM00922">
    <property type="entry name" value="MR_MLE"/>
    <property type="match status" value="1"/>
</dbReference>
<evidence type="ECO:0000313" key="7">
    <source>
        <dbReference type="EMBL" id="MDT2964940.1"/>
    </source>
</evidence>
<dbReference type="PANTHER" id="PTHR48080">
    <property type="entry name" value="D-GALACTONATE DEHYDRATASE-RELATED"/>
    <property type="match status" value="1"/>
</dbReference>
<dbReference type="SFLD" id="SFLDG00055">
    <property type="entry name" value="glucarate_dehydratase"/>
    <property type="match status" value="1"/>
</dbReference>
<dbReference type="RefSeq" id="WP_167822872.1">
    <property type="nucleotide sequence ID" value="NZ_JAAVMT010000003.1"/>
</dbReference>
<dbReference type="Gene3D" id="3.30.390.10">
    <property type="entry name" value="Enolase-like, N-terminal domain"/>
    <property type="match status" value="1"/>
</dbReference>
<evidence type="ECO:0000259" key="6">
    <source>
        <dbReference type="SMART" id="SM00922"/>
    </source>
</evidence>
<dbReference type="InterPro" id="IPR029017">
    <property type="entry name" value="Enolase-like_N"/>
</dbReference>
<dbReference type="Pfam" id="PF02746">
    <property type="entry name" value="MR_MLE_N"/>
    <property type="match status" value="1"/>
</dbReference>
<evidence type="ECO:0000256" key="3">
    <source>
        <dbReference type="ARBA" id="ARBA00011973"/>
    </source>
</evidence>
<evidence type="ECO:0000313" key="8">
    <source>
        <dbReference type="Proteomes" id="UP001268896"/>
    </source>
</evidence>
<dbReference type="SFLD" id="SFLDS00001">
    <property type="entry name" value="Enolase"/>
    <property type="match status" value="1"/>
</dbReference>
<dbReference type="Gene3D" id="3.20.20.120">
    <property type="entry name" value="Enolase-like C-terminal domain"/>
    <property type="match status" value="1"/>
</dbReference>
<proteinExistence type="predicted"/>
<dbReference type="InterPro" id="IPR029065">
    <property type="entry name" value="Enolase_C-like"/>
</dbReference>
<evidence type="ECO:0000256" key="4">
    <source>
        <dbReference type="ARBA" id="ARBA00022723"/>
    </source>
</evidence>
<protein>
    <recommendedName>
        <fullName evidence="3">glucarate dehydratase</fullName>
        <ecNumber evidence="3">4.2.1.40</ecNumber>
    </recommendedName>
</protein>
<comment type="pathway">
    <text evidence="2">Carbohydrate acid metabolism; D-glucarate degradation; 2,5-dioxopentanoate from D-glucarate: step 1/2.</text>
</comment>